<feature type="compositionally biased region" description="Basic and acidic residues" evidence="1">
    <location>
        <begin position="74"/>
        <end position="109"/>
    </location>
</feature>
<dbReference type="OrthoDB" id="2993351at2759"/>
<feature type="compositionally biased region" description="Basic and acidic residues" evidence="1">
    <location>
        <begin position="143"/>
        <end position="157"/>
    </location>
</feature>
<name>A0A395M5Q9_9HYPO</name>
<accession>A0A395M5Q9</accession>
<organism evidence="2 3">
    <name type="scientific">Fusarium flagelliforme</name>
    <dbReference type="NCBI Taxonomy" id="2675880"/>
    <lineage>
        <taxon>Eukaryota</taxon>
        <taxon>Fungi</taxon>
        <taxon>Dikarya</taxon>
        <taxon>Ascomycota</taxon>
        <taxon>Pezizomycotina</taxon>
        <taxon>Sordariomycetes</taxon>
        <taxon>Hypocreomycetidae</taxon>
        <taxon>Hypocreales</taxon>
        <taxon>Nectriaceae</taxon>
        <taxon>Fusarium</taxon>
        <taxon>Fusarium incarnatum-equiseti species complex</taxon>
    </lineage>
</organism>
<comment type="caution">
    <text evidence="2">The sequence shown here is derived from an EMBL/GenBank/DDBJ whole genome shotgun (WGS) entry which is preliminary data.</text>
</comment>
<feature type="compositionally biased region" description="Polar residues" evidence="1">
    <location>
        <begin position="43"/>
        <end position="66"/>
    </location>
</feature>
<evidence type="ECO:0000313" key="3">
    <source>
        <dbReference type="Proteomes" id="UP000265631"/>
    </source>
</evidence>
<protein>
    <submittedName>
        <fullName evidence="2">Uncharacterized protein</fullName>
    </submittedName>
</protein>
<dbReference type="AlphaFoldDB" id="A0A395M5Q9"/>
<reference evidence="2 3" key="1">
    <citation type="journal article" date="2018" name="PLoS Pathog.">
        <title>Evolution of structural diversity of trichothecenes, a family of toxins produced by plant pathogenic and entomopathogenic fungi.</title>
        <authorList>
            <person name="Proctor R.H."/>
            <person name="McCormick S.P."/>
            <person name="Kim H.S."/>
            <person name="Cardoza R.E."/>
            <person name="Stanley A.M."/>
            <person name="Lindo L."/>
            <person name="Kelly A."/>
            <person name="Brown D.W."/>
            <person name="Lee T."/>
            <person name="Vaughan M.M."/>
            <person name="Alexander N.J."/>
            <person name="Busman M."/>
            <person name="Gutierrez S."/>
        </authorList>
    </citation>
    <scope>NUCLEOTIDE SEQUENCE [LARGE SCALE GENOMIC DNA]</scope>
    <source>
        <strain evidence="2 3">NRRL 13405</strain>
    </source>
</reference>
<gene>
    <name evidence="2" type="ORF">FIE12Z_12542</name>
</gene>
<sequence length="520" mass="60166">MDSGRKRKLEDVSMADSTEENNQANRPAKQWKATIPMMGDMRTGSNNPQQQRNDMQLNRPPQQWKATITIMGTRRTEGKDTNNPEEKQNDAPEDKTAPALREQGKRDDTVDQTADEDNNAEQRQDDTSTEDEDKESTGSEPPMTERDRTTDEERNPEDVTTPPSDDPLPSAKEEEQNQDRDRVWIPTMFMTETDKENLGPYMKAGIITILPPMVHSYTVKLGDDIHQQYHIHLRIHEAFSEWWKRVASHLGARQCNKQRRPQAFLHEKRKFYYFKWSAVLFKLNDAEDKEKLVGFGVERFQNLHPHHIHALVRTLCHPSVKETMLNNSKLNELTLWVRFGLMSPPDEALNTDLNRFAYLDQVWRAAPSKMSRWGRMMGATLAILHWKCNLDAQGVNFKIGRISRYFVGLILENPKHVQSFDPEALCAHSLARQIVSNPVWPRPVSAFLPQQAQRTRLIHDVWESFSDAYLSASKKLLSECESEHIQGLPTSVLWWVCQLGVISPMYLDNICHELLHKRLR</sequence>
<feature type="compositionally biased region" description="Basic and acidic residues" evidence="1">
    <location>
        <begin position="171"/>
        <end position="183"/>
    </location>
</feature>
<dbReference type="STRING" id="2594813.A0A395M5Q9"/>
<keyword evidence="3" id="KW-1185">Reference proteome</keyword>
<evidence type="ECO:0000313" key="2">
    <source>
        <dbReference type="EMBL" id="RFN43221.1"/>
    </source>
</evidence>
<dbReference type="Proteomes" id="UP000265631">
    <property type="component" value="Unassembled WGS sequence"/>
</dbReference>
<dbReference type="EMBL" id="PXXK01000623">
    <property type="protein sequence ID" value="RFN43221.1"/>
    <property type="molecule type" value="Genomic_DNA"/>
</dbReference>
<evidence type="ECO:0000256" key="1">
    <source>
        <dbReference type="SAM" id="MobiDB-lite"/>
    </source>
</evidence>
<proteinExistence type="predicted"/>
<feature type="region of interest" description="Disordered" evidence="1">
    <location>
        <begin position="1"/>
        <end position="185"/>
    </location>
</feature>